<accession>A0A5S9BZH6</accession>
<dbReference type="Proteomes" id="UP000424080">
    <property type="component" value="Segment"/>
</dbReference>
<sequence length="92" mass="11022">MCVLYLGVNSETMYEIGVLKLRRHSTKSAIDNLHFDMQSGMLPYDDYVEEYYILSEHFDVLERAIKIYREKLIKELNKKSNYEDTKSNNKYK</sequence>
<reference evidence="1 2" key="1">
    <citation type="journal article" date="2019" name="Arch. Virol.">
        <title>A novel jumbo Tenacibaculum maritimum lytic phage with head-fiber-like appendages.</title>
        <authorList>
            <person name="Kawato Y."/>
            <person name="Istiqomah I."/>
            <person name="Gaafar A.Y."/>
            <person name="Hanaoka M."/>
            <person name="Ishimaru K."/>
            <person name="Yasuike M."/>
            <person name="Nishiki I."/>
            <person name="Nakamura Y."/>
            <person name="Fujiwara A."/>
            <person name="Nakai T."/>
        </authorList>
    </citation>
    <scope>NUCLEOTIDE SEQUENCE [LARGE SCALE GENOMIC DNA]</scope>
    <source>
        <strain evidence="1 2">PTm5</strain>
    </source>
</reference>
<evidence type="ECO:0000313" key="1">
    <source>
        <dbReference type="EMBL" id="BBI90897.1"/>
    </source>
</evidence>
<dbReference type="EMBL" id="AP019525">
    <property type="protein sequence ID" value="BBI90897.1"/>
    <property type="molecule type" value="Genomic_DNA"/>
</dbReference>
<proteinExistence type="predicted"/>
<evidence type="ECO:0000313" key="2">
    <source>
        <dbReference type="Proteomes" id="UP000424080"/>
    </source>
</evidence>
<name>A0A5S9BZH6_9CAUD</name>
<protein>
    <submittedName>
        <fullName evidence="1">Uncharacterized protein</fullName>
    </submittedName>
</protein>
<organism evidence="1 2">
    <name type="scientific">Tenacibaculum phage PTm5</name>
    <dbReference type="NCBI Taxonomy" id="2547426"/>
    <lineage>
        <taxon>Viruses</taxon>
        <taxon>Duplodnaviria</taxon>
        <taxon>Heunggongvirae</taxon>
        <taxon>Uroviricota</taxon>
        <taxon>Caudoviricetes</taxon>
        <taxon>Shirahamavirus</taxon>
        <taxon>Shirahamavirus PTm1</taxon>
    </lineage>
</organism>